<evidence type="ECO:0000313" key="2">
    <source>
        <dbReference type="Proteomes" id="UP001597109"/>
    </source>
</evidence>
<dbReference type="Pfam" id="PF08905">
    <property type="entry name" value="DUF1850"/>
    <property type="match status" value="1"/>
</dbReference>
<dbReference type="InterPro" id="IPR015001">
    <property type="entry name" value="DUF1850"/>
</dbReference>
<protein>
    <submittedName>
        <fullName evidence="1">DUF1850 domain-containing protein</fullName>
    </submittedName>
</protein>
<evidence type="ECO:0000313" key="1">
    <source>
        <dbReference type="EMBL" id="MFD1031172.1"/>
    </source>
</evidence>
<name>A0ABW3LDF0_9BACL</name>
<keyword evidence="2" id="KW-1185">Reference proteome</keyword>
<sequence length="174" mass="20036">MRTKFKQRILLILIALILISSASVLIPLQRSIVFIDSDTKSLAAYSLLTQPRFKIKYTHSIHLSDVIESFEVLPDHTLKMVELEYEDFNIGMPSNAGEGEVFVEKDGKYFIKNMDRQLAEFRILIGDVDAGLFLMKNEEVYDLKKTLVRGGTYTFRIQRLSIFQQLKGVNIDEQ</sequence>
<gene>
    <name evidence="1" type="ORF">ACFQ1X_06960</name>
</gene>
<dbReference type="RefSeq" id="WP_144837771.1">
    <property type="nucleotide sequence ID" value="NZ_JBHTKI010000008.1"/>
</dbReference>
<dbReference type="Proteomes" id="UP001597109">
    <property type="component" value="Unassembled WGS sequence"/>
</dbReference>
<proteinExistence type="predicted"/>
<dbReference type="EMBL" id="JBHTKI010000008">
    <property type="protein sequence ID" value="MFD1031172.1"/>
    <property type="molecule type" value="Genomic_DNA"/>
</dbReference>
<comment type="caution">
    <text evidence="1">The sequence shown here is derived from an EMBL/GenBank/DDBJ whole genome shotgun (WGS) entry which is preliminary data.</text>
</comment>
<reference evidence="2" key="1">
    <citation type="journal article" date="2019" name="Int. J. Syst. Evol. Microbiol.">
        <title>The Global Catalogue of Microorganisms (GCM) 10K type strain sequencing project: providing services to taxonomists for standard genome sequencing and annotation.</title>
        <authorList>
            <consortium name="The Broad Institute Genomics Platform"/>
            <consortium name="The Broad Institute Genome Sequencing Center for Infectious Disease"/>
            <person name="Wu L."/>
            <person name="Ma J."/>
        </authorList>
    </citation>
    <scope>NUCLEOTIDE SEQUENCE [LARGE SCALE GENOMIC DNA]</scope>
    <source>
        <strain evidence="2">CCUG 56756</strain>
    </source>
</reference>
<accession>A0ABW3LDF0</accession>
<organism evidence="1 2">
    <name type="scientific">Metaplanococcus flavidus</name>
    <dbReference type="NCBI Taxonomy" id="569883"/>
    <lineage>
        <taxon>Bacteria</taxon>
        <taxon>Bacillati</taxon>
        <taxon>Bacillota</taxon>
        <taxon>Bacilli</taxon>
        <taxon>Bacillales</taxon>
        <taxon>Caryophanaceae</taxon>
        <taxon>Metaplanococcus</taxon>
    </lineage>
</organism>